<keyword evidence="1" id="KW-0805">Transcription regulation</keyword>
<reference evidence="6" key="1">
    <citation type="submission" date="2021-03" db="EMBL/GenBank/DDBJ databases">
        <title>Whole genome shotgun sequence of Actinoplanes auranticolor NBRC 12245.</title>
        <authorList>
            <person name="Komaki H."/>
            <person name="Tamura T."/>
        </authorList>
    </citation>
    <scope>NUCLEOTIDE SEQUENCE</scope>
    <source>
        <strain evidence="6">NBRC 12245</strain>
    </source>
</reference>
<keyword evidence="3" id="KW-0804">Transcription</keyword>
<evidence type="ECO:0000313" key="6">
    <source>
        <dbReference type="EMBL" id="GIM75324.1"/>
    </source>
</evidence>
<protein>
    <recommendedName>
        <fullName evidence="5">HTH araC/xylS-type domain-containing protein</fullName>
    </recommendedName>
</protein>
<evidence type="ECO:0000256" key="1">
    <source>
        <dbReference type="ARBA" id="ARBA00023015"/>
    </source>
</evidence>
<evidence type="ECO:0000313" key="7">
    <source>
        <dbReference type="Proteomes" id="UP000681340"/>
    </source>
</evidence>
<gene>
    <name evidence="6" type="ORF">Aau02nite_65370</name>
</gene>
<proteinExistence type="predicted"/>
<dbReference type="InterPro" id="IPR018062">
    <property type="entry name" value="HTH_AraC-typ_CS"/>
</dbReference>
<feature type="domain" description="HTH araC/xylS-type" evidence="5">
    <location>
        <begin position="97"/>
        <end position="149"/>
    </location>
</feature>
<dbReference type="InterPro" id="IPR009057">
    <property type="entry name" value="Homeodomain-like_sf"/>
</dbReference>
<dbReference type="Proteomes" id="UP000681340">
    <property type="component" value="Unassembled WGS sequence"/>
</dbReference>
<dbReference type="EMBL" id="BOQL01000056">
    <property type="protein sequence ID" value="GIM75324.1"/>
    <property type="molecule type" value="Genomic_DNA"/>
</dbReference>
<evidence type="ECO:0000259" key="5">
    <source>
        <dbReference type="PROSITE" id="PS01124"/>
    </source>
</evidence>
<dbReference type="PROSITE" id="PS01124">
    <property type="entry name" value="HTH_ARAC_FAMILY_2"/>
    <property type="match status" value="1"/>
</dbReference>
<evidence type="ECO:0000256" key="3">
    <source>
        <dbReference type="ARBA" id="ARBA00023163"/>
    </source>
</evidence>
<dbReference type="Gene3D" id="1.10.10.60">
    <property type="entry name" value="Homeodomain-like"/>
    <property type="match status" value="1"/>
</dbReference>
<name>A0A919VQV0_9ACTN</name>
<keyword evidence="2" id="KW-0238">DNA-binding</keyword>
<dbReference type="PROSITE" id="PS00041">
    <property type="entry name" value="HTH_ARAC_FAMILY_1"/>
    <property type="match status" value="1"/>
</dbReference>
<keyword evidence="7" id="KW-1185">Reference proteome</keyword>
<feature type="compositionally biased region" description="Basic and acidic residues" evidence="4">
    <location>
        <begin position="42"/>
        <end position="54"/>
    </location>
</feature>
<evidence type="ECO:0000256" key="2">
    <source>
        <dbReference type="ARBA" id="ARBA00023125"/>
    </source>
</evidence>
<dbReference type="SMART" id="SM00342">
    <property type="entry name" value="HTH_ARAC"/>
    <property type="match status" value="1"/>
</dbReference>
<comment type="caution">
    <text evidence="6">The sequence shown here is derived from an EMBL/GenBank/DDBJ whole genome shotgun (WGS) entry which is preliminary data.</text>
</comment>
<feature type="region of interest" description="Disordered" evidence="4">
    <location>
        <begin position="42"/>
        <end position="62"/>
    </location>
</feature>
<sequence length="149" mass="16555">MPPRRSDRYAVAKVFPARRREVELAPEDHVEWLRVAEDGGVVDHETDPVGRTERLGFGPRPPDQLGLDVHGHGGEARVELHQREEATAQAAAQLHGLIRRRRLHKARSDLGTPDRSQLPIAAIATSWGFVDAGHFSRAFKAEYGQTATD</sequence>
<dbReference type="SUPFAM" id="SSF46689">
    <property type="entry name" value="Homeodomain-like"/>
    <property type="match status" value="1"/>
</dbReference>
<accession>A0A919VQV0</accession>
<organism evidence="6 7">
    <name type="scientific">Actinoplanes auranticolor</name>
    <dbReference type="NCBI Taxonomy" id="47988"/>
    <lineage>
        <taxon>Bacteria</taxon>
        <taxon>Bacillati</taxon>
        <taxon>Actinomycetota</taxon>
        <taxon>Actinomycetes</taxon>
        <taxon>Micromonosporales</taxon>
        <taxon>Micromonosporaceae</taxon>
        <taxon>Actinoplanes</taxon>
    </lineage>
</organism>
<dbReference type="InterPro" id="IPR018060">
    <property type="entry name" value="HTH_AraC"/>
</dbReference>
<evidence type="ECO:0000256" key="4">
    <source>
        <dbReference type="SAM" id="MobiDB-lite"/>
    </source>
</evidence>
<dbReference type="AlphaFoldDB" id="A0A919VQV0"/>
<dbReference type="GO" id="GO:0043565">
    <property type="term" value="F:sequence-specific DNA binding"/>
    <property type="evidence" value="ECO:0007669"/>
    <property type="project" value="InterPro"/>
</dbReference>
<dbReference type="GO" id="GO:0003700">
    <property type="term" value="F:DNA-binding transcription factor activity"/>
    <property type="evidence" value="ECO:0007669"/>
    <property type="project" value="InterPro"/>
</dbReference>
<dbReference type="Pfam" id="PF12833">
    <property type="entry name" value="HTH_18"/>
    <property type="match status" value="1"/>
</dbReference>